<protein>
    <submittedName>
        <fullName evidence="2">Uncharacterized protein</fullName>
    </submittedName>
</protein>
<organism evidence="2 3">
    <name type="scientific">Christiangramia antarctica</name>
    <dbReference type="NCBI Taxonomy" id="2058158"/>
    <lineage>
        <taxon>Bacteria</taxon>
        <taxon>Pseudomonadati</taxon>
        <taxon>Bacteroidota</taxon>
        <taxon>Flavobacteriia</taxon>
        <taxon>Flavobacteriales</taxon>
        <taxon>Flavobacteriaceae</taxon>
        <taxon>Christiangramia</taxon>
    </lineage>
</organism>
<feature type="transmembrane region" description="Helical" evidence="1">
    <location>
        <begin position="38"/>
        <end position="56"/>
    </location>
</feature>
<dbReference type="RefSeq" id="WP_251739795.1">
    <property type="nucleotide sequence ID" value="NZ_JBHUOJ010000004.1"/>
</dbReference>
<keyword evidence="1" id="KW-0472">Membrane</keyword>
<dbReference type="Proteomes" id="UP001597438">
    <property type="component" value="Unassembled WGS sequence"/>
</dbReference>
<proteinExistence type="predicted"/>
<name>A0ABW5WZW0_9FLAO</name>
<reference evidence="3" key="1">
    <citation type="journal article" date="2019" name="Int. J. Syst. Evol. Microbiol.">
        <title>The Global Catalogue of Microorganisms (GCM) 10K type strain sequencing project: providing services to taxonomists for standard genome sequencing and annotation.</title>
        <authorList>
            <consortium name="The Broad Institute Genomics Platform"/>
            <consortium name="The Broad Institute Genome Sequencing Center for Infectious Disease"/>
            <person name="Wu L."/>
            <person name="Ma J."/>
        </authorList>
    </citation>
    <scope>NUCLEOTIDE SEQUENCE [LARGE SCALE GENOMIC DNA]</scope>
    <source>
        <strain evidence="3">KCTC 52925</strain>
    </source>
</reference>
<sequence length="299" mass="34290">MKTRTIKAFPFFLKFIFGFFFLFNLTEKTVAQNNDFEAGFMNVGIGSILGGVGALINKRPEEKFGKILFKGMGQGALGGYLVFESKRLVREFAKSGNYTYIWPSKIVNSVGTSIIENAAAKRDLWARWHLNIGFNRLEINTKENFKLSYRIMPMDLLATAYQAVDAKPDWKMSVRVGTFVFRTSEIGQEIGYYGRAFGNSIQLLDNIYGDLALPHEIIHTYQYESFSGFNNYFDTTEARFSKNHQILKIYRSIFYTDYNLLLGGLISIIDNPKRLNEGIIESEARYFGNSDLINKIRYN</sequence>
<evidence type="ECO:0000313" key="2">
    <source>
        <dbReference type="EMBL" id="MFD2831900.1"/>
    </source>
</evidence>
<keyword evidence="1" id="KW-0812">Transmembrane</keyword>
<keyword evidence="1" id="KW-1133">Transmembrane helix</keyword>
<keyword evidence="3" id="KW-1185">Reference proteome</keyword>
<accession>A0ABW5WZW0</accession>
<evidence type="ECO:0000313" key="3">
    <source>
        <dbReference type="Proteomes" id="UP001597438"/>
    </source>
</evidence>
<comment type="caution">
    <text evidence="2">The sequence shown here is derived from an EMBL/GenBank/DDBJ whole genome shotgun (WGS) entry which is preliminary data.</text>
</comment>
<evidence type="ECO:0000256" key="1">
    <source>
        <dbReference type="SAM" id="Phobius"/>
    </source>
</evidence>
<gene>
    <name evidence="2" type="ORF">ACFSYS_01280</name>
</gene>
<dbReference type="EMBL" id="JBHUOJ010000004">
    <property type="protein sequence ID" value="MFD2831900.1"/>
    <property type="molecule type" value="Genomic_DNA"/>
</dbReference>
<feature type="transmembrane region" description="Helical" evidence="1">
    <location>
        <begin position="7"/>
        <end position="26"/>
    </location>
</feature>